<dbReference type="OrthoDB" id="9785474at2"/>
<evidence type="ECO:0000259" key="1">
    <source>
        <dbReference type="Pfam" id="PF01814"/>
    </source>
</evidence>
<comment type="caution">
    <text evidence="2">The sequence shown here is derived from an EMBL/GenBank/DDBJ whole genome shotgun (WGS) entry which is preliminary data.</text>
</comment>
<organism evidence="2 3">
    <name type="scientific">Natranaerobius trueperi</name>
    <dbReference type="NCBI Taxonomy" id="759412"/>
    <lineage>
        <taxon>Bacteria</taxon>
        <taxon>Bacillati</taxon>
        <taxon>Bacillota</taxon>
        <taxon>Clostridia</taxon>
        <taxon>Natranaerobiales</taxon>
        <taxon>Natranaerobiaceae</taxon>
        <taxon>Natranaerobius</taxon>
    </lineage>
</organism>
<accession>A0A226C0I6</accession>
<dbReference type="GO" id="GO:0005886">
    <property type="term" value="C:plasma membrane"/>
    <property type="evidence" value="ECO:0007669"/>
    <property type="project" value="TreeGrafter"/>
</dbReference>
<dbReference type="PANTHER" id="PTHR39966:SF1">
    <property type="entry name" value="HEMERYTHRIN-LIKE DOMAIN-CONTAINING PROTEIN"/>
    <property type="match status" value="1"/>
</dbReference>
<dbReference type="Gene3D" id="1.20.120.520">
    <property type="entry name" value="nmb1532 protein domain like"/>
    <property type="match status" value="1"/>
</dbReference>
<protein>
    <recommendedName>
        <fullName evidence="1">Hemerythrin-like domain-containing protein</fullName>
    </recommendedName>
</protein>
<dbReference type="PANTHER" id="PTHR39966">
    <property type="entry name" value="BLL2471 PROTEIN-RELATED"/>
    <property type="match status" value="1"/>
</dbReference>
<feature type="domain" description="Hemerythrin-like" evidence="1">
    <location>
        <begin position="3"/>
        <end position="108"/>
    </location>
</feature>
<proteinExistence type="predicted"/>
<evidence type="ECO:0000313" key="2">
    <source>
        <dbReference type="EMBL" id="OWZ84685.1"/>
    </source>
</evidence>
<name>A0A226C0I6_9FIRM</name>
<dbReference type="Proteomes" id="UP000214588">
    <property type="component" value="Unassembled WGS sequence"/>
</dbReference>
<gene>
    <name evidence="2" type="ORF">CDO51_01270</name>
</gene>
<sequence>MDALELMTEEHTHIKKMLDVLRKKCLNILNNPDEKVNTDFFTRALDFIRYFADKYHHGKEEDMLFGMLIENGGSLEKTLIDGMESEHNLGRLYISQLEEALNEYDNGSKEAKLDIMLTPWPMYIYSIDI</sequence>
<dbReference type="EMBL" id="NIQC01000002">
    <property type="protein sequence ID" value="OWZ84685.1"/>
    <property type="molecule type" value="Genomic_DNA"/>
</dbReference>
<reference evidence="2 3" key="1">
    <citation type="submission" date="2017-06" db="EMBL/GenBank/DDBJ databases">
        <title>Draft Genome Sequence of Natranaerobius trueperi halophilic, alkalithermophilic bacteria from soda lakes.</title>
        <authorList>
            <person name="Zhao B."/>
        </authorList>
    </citation>
    <scope>NUCLEOTIDE SEQUENCE [LARGE SCALE GENOMIC DNA]</scope>
    <source>
        <strain evidence="2 3">DSM 18760</strain>
    </source>
</reference>
<dbReference type="AlphaFoldDB" id="A0A226C0I6"/>
<dbReference type="Pfam" id="PF01814">
    <property type="entry name" value="Hemerythrin"/>
    <property type="match status" value="1"/>
</dbReference>
<dbReference type="InterPro" id="IPR012312">
    <property type="entry name" value="Hemerythrin-like"/>
</dbReference>
<evidence type="ECO:0000313" key="3">
    <source>
        <dbReference type="Proteomes" id="UP000214588"/>
    </source>
</evidence>
<dbReference type="RefSeq" id="WP_089022489.1">
    <property type="nucleotide sequence ID" value="NZ_NIQC01000002.1"/>
</dbReference>
<keyword evidence="3" id="KW-1185">Reference proteome</keyword>